<comment type="caution">
    <text evidence="2">The sequence shown here is derived from an EMBL/GenBank/DDBJ whole genome shotgun (WGS) entry which is preliminary data.</text>
</comment>
<dbReference type="RefSeq" id="XP_018702716.1">
    <property type="nucleotide sequence ID" value="XM_018850228.1"/>
</dbReference>
<feature type="domain" description="DSBA-like thioredoxin" evidence="1">
    <location>
        <begin position="17"/>
        <end position="113"/>
    </location>
</feature>
<dbReference type="GO" id="GO:0004602">
    <property type="term" value="F:glutathione peroxidase activity"/>
    <property type="evidence" value="ECO:0007669"/>
    <property type="project" value="TreeGrafter"/>
</dbReference>
<dbReference type="InterPro" id="IPR051924">
    <property type="entry name" value="GST_Kappa/NadH"/>
</dbReference>
<dbReference type="GO" id="GO:0006749">
    <property type="term" value="P:glutathione metabolic process"/>
    <property type="evidence" value="ECO:0007669"/>
    <property type="project" value="TreeGrafter"/>
</dbReference>
<dbReference type="AlphaFoldDB" id="A0A167RQV5"/>
<reference evidence="2 3" key="1">
    <citation type="journal article" date="2016" name="Genome Biol. Evol.">
        <title>Divergent and convergent evolution of fungal pathogenicity.</title>
        <authorList>
            <person name="Shang Y."/>
            <person name="Xiao G."/>
            <person name="Zheng P."/>
            <person name="Cen K."/>
            <person name="Zhan S."/>
            <person name="Wang C."/>
        </authorList>
    </citation>
    <scope>NUCLEOTIDE SEQUENCE [LARGE SCALE GENOMIC DNA]</scope>
    <source>
        <strain evidence="2 3">ARSEF 2679</strain>
    </source>
</reference>
<dbReference type="STRING" id="1081104.A0A167RQV5"/>
<evidence type="ECO:0000313" key="2">
    <source>
        <dbReference type="EMBL" id="OAA58841.1"/>
    </source>
</evidence>
<accession>A0A167RQV5</accession>
<dbReference type="GO" id="GO:0004364">
    <property type="term" value="F:glutathione transferase activity"/>
    <property type="evidence" value="ECO:0007669"/>
    <property type="project" value="TreeGrafter"/>
</dbReference>
<dbReference type="GeneID" id="30022916"/>
<dbReference type="EMBL" id="AZHB01000017">
    <property type="protein sequence ID" value="OAA58841.1"/>
    <property type="molecule type" value="Genomic_DNA"/>
</dbReference>
<dbReference type="PANTHER" id="PTHR42943:SF2">
    <property type="entry name" value="GLUTATHIONE S-TRANSFERASE KAPPA 1"/>
    <property type="match status" value="1"/>
</dbReference>
<evidence type="ECO:0000259" key="1">
    <source>
        <dbReference type="Pfam" id="PF01323"/>
    </source>
</evidence>
<dbReference type="Pfam" id="PF01323">
    <property type="entry name" value="DSBA"/>
    <property type="match status" value="1"/>
</dbReference>
<dbReference type="GO" id="GO:0005739">
    <property type="term" value="C:mitochondrion"/>
    <property type="evidence" value="ECO:0007669"/>
    <property type="project" value="TreeGrafter"/>
</dbReference>
<dbReference type="InterPro" id="IPR001853">
    <property type="entry name" value="DSBA-like_thioredoxin_dom"/>
</dbReference>
<proteinExistence type="predicted"/>
<dbReference type="Proteomes" id="UP000076744">
    <property type="component" value="Unassembled WGS sequence"/>
</dbReference>
<sequence length="127" mass="14090">MRHLVAIQELDGSNQARLLKAFDVIYEGFWKRHEETYSPNVFMPILRHVLGTSDAATVAEMAGKEAKSALLRNTENAFQDGAFGIPWMVCTNSQGQKQSFWGVDHLCQVANFLGLPQPATPGWKAAL</sequence>
<dbReference type="InterPro" id="IPR036249">
    <property type="entry name" value="Thioredoxin-like_sf"/>
</dbReference>
<dbReference type="Gene3D" id="3.40.30.10">
    <property type="entry name" value="Glutaredoxin"/>
    <property type="match status" value="1"/>
</dbReference>
<dbReference type="SUPFAM" id="SSF52833">
    <property type="entry name" value="Thioredoxin-like"/>
    <property type="match status" value="1"/>
</dbReference>
<protein>
    <submittedName>
        <fullName evidence="2">Thioredoxin-like fold protein</fullName>
    </submittedName>
</protein>
<dbReference type="PANTHER" id="PTHR42943">
    <property type="entry name" value="GLUTATHIONE S-TRANSFERASE KAPPA"/>
    <property type="match status" value="1"/>
</dbReference>
<keyword evidence="3" id="KW-1185">Reference proteome</keyword>
<organism evidence="2 3">
    <name type="scientific">Cordyceps fumosorosea (strain ARSEF 2679)</name>
    <name type="common">Isaria fumosorosea</name>
    <dbReference type="NCBI Taxonomy" id="1081104"/>
    <lineage>
        <taxon>Eukaryota</taxon>
        <taxon>Fungi</taxon>
        <taxon>Dikarya</taxon>
        <taxon>Ascomycota</taxon>
        <taxon>Pezizomycotina</taxon>
        <taxon>Sordariomycetes</taxon>
        <taxon>Hypocreomycetidae</taxon>
        <taxon>Hypocreales</taxon>
        <taxon>Cordycipitaceae</taxon>
        <taxon>Cordyceps</taxon>
    </lineage>
</organism>
<evidence type="ECO:0000313" key="3">
    <source>
        <dbReference type="Proteomes" id="UP000076744"/>
    </source>
</evidence>
<gene>
    <name evidence="2" type="ORF">ISF_06624</name>
</gene>
<name>A0A167RQV5_CORFA</name>
<dbReference type="GO" id="GO:0005777">
    <property type="term" value="C:peroxisome"/>
    <property type="evidence" value="ECO:0007669"/>
    <property type="project" value="TreeGrafter"/>
</dbReference>
<dbReference type="OrthoDB" id="4664297at2759"/>